<dbReference type="PANTHER" id="PTHR11339:SF386">
    <property type="entry name" value="HEMOLECTIN, ISOFORM A"/>
    <property type="match status" value="1"/>
</dbReference>
<dbReference type="SMART" id="SM00041">
    <property type="entry name" value="CT"/>
    <property type="match status" value="1"/>
</dbReference>
<evidence type="ECO:0000256" key="5">
    <source>
        <dbReference type="ARBA" id="ARBA00023180"/>
    </source>
</evidence>
<dbReference type="GO" id="GO:0005615">
    <property type="term" value="C:extracellular space"/>
    <property type="evidence" value="ECO:0007669"/>
    <property type="project" value="TreeGrafter"/>
</dbReference>
<dbReference type="InterPro" id="IPR006207">
    <property type="entry name" value="Cys_knot_C"/>
</dbReference>
<organism evidence="11 12">
    <name type="scientific">Alosa alosa</name>
    <name type="common">allis shad</name>
    <dbReference type="NCBI Taxonomy" id="278164"/>
    <lineage>
        <taxon>Eukaryota</taxon>
        <taxon>Metazoa</taxon>
        <taxon>Chordata</taxon>
        <taxon>Craniata</taxon>
        <taxon>Vertebrata</taxon>
        <taxon>Euteleostomi</taxon>
        <taxon>Actinopterygii</taxon>
        <taxon>Neopterygii</taxon>
        <taxon>Teleostei</taxon>
        <taxon>Clupei</taxon>
        <taxon>Clupeiformes</taxon>
        <taxon>Clupeoidei</taxon>
        <taxon>Clupeidae</taxon>
        <taxon>Alosa</taxon>
    </lineage>
</organism>
<reference evidence="11" key="1">
    <citation type="submission" date="2020-10" db="EMBL/GenBank/DDBJ databases">
        <title>Chromosome-scale genome assembly of the Allis shad, Alosa alosa.</title>
        <authorList>
            <person name="Margot Z."/>
            <person name="Christophe K."/>
            <person name="Cabau C."/>
            <person name="Louis A."/>
            <person name="Berthelot C."/>
            <person name="Parey E."/>
            <person name="Roest Crollius H."/>
            <person name="Montfort J."/>
            <person name="Robinson-Rechavi M."/>
            <person name="Bucao C."/>
            <person name="Bouchez O."/>
            <person name="Gislard M."/>
            <person name="Lluch J."/>
            <person name="Milhes M."/>
            <person name="Lampietro C."/>
            <person name="Lopez Roques C."/>
            <person name="Donnadieu C."/>
            <person name="Braasch I."/>
            <person name="Desvignes T."/>
            <person name="Postlethwait J."/>
            <person name="Bobe J."/>
            <person name="Guiguen Y."/>
        </authorList>
    </citation>
    <scope>NUCLEOTIDE SEQUENCE</scope>
    <source>
        <strain evidence="11">M-15738</strain>
        <tissue evidence="11">Blood</tissue>
    </source>
</reference>
<keyword evidence="5" id="KW-0325">Glycoprotein</keyword>
<dbReference type="InterPro" id="IPR014853">
    <property type="entry name" value="VWF/SSPO/ZAN-like_Cys-rich_dom"/>
</dbReference>
<feature type="disulfide bond" evidence="6">
    <location>
        <begin position="874"/>
        <end position="926"/>
    </location>
</feature>
<feature type="chain" id="PRO_5043966732" evidence="7">
    <location>
        <begin position="16"/>
        <end position="946"/>
    </location>
</feature>
<comment type="subcellular location">
    <subcellularLocation>
        <location evidence="1">Secreted</location>
    </subcellularLocation>
</comment>
<evidence type="ECO:0000313" key="11">
    <source>
        <dbReference type="EMBL" id="KAG5270340.1"/>
    </source>
</evidence>
<accession>A0AAV6G682</accession>
<dbReference type="SMART" id="SM00216">
    <property type="entry name" value="VWD"/>
    <property type="match status" value="1"/>
</dbReference>
<keyword evidence="4 6" id="KW-1015">Disulfide bond</keyword>
<evidence type="ECO:0000259" key="10">
    <source>
        <dbReference type="PROSITE" id="PS51233"/>
    </source>
</evidence>
<evidence type="ECO:0000259" key="8">
    <source>
        <dbReference type="PROSITE" id="PS01225"/>
    </source>
</evidence>
<dbReference type="SMART" id="SM00832">
    <property type="entry name" value="C8"/>
    <property type="match status" value="2"/>
</dbReference>
<feature type="domain" description="CTCK" evidence="8">
    <location>
        <begin position="836"/>
        <end position="932"/>
    </location>
</feature>
<comment type="caution">
    <text evidence="6">Lacks conserved residue(s) required for the propagation of feature annotation.</text>
</comment>
<dbReference type="PROSITE" id="PS01185">
    <property type="entry name" value="CTCK_1"/>
    <property type="match status" value="1"/>
</dbReference>
<keyword evidence="2" id="KW-0964">Secreted</keyword>
<evidence type="ECO:0000256" key="6">
    <source>
        <dbReference type="PROSITE-ProRule" id="PRU00039"/>
    </source>
</evidence>
<evidence type="ECO:0000259" key="9">
    <source>
        <dbReference type="PROSITE" id="PS50184"/>
    </source>
</evidence>
<evidence type="ECO:0000256" key="4">
    <source>
        <dbReference type="ARBA" id="ARBA00023157"/>
    </source>
</evidence>
<feature type="domain" description="VWFC" evidence="9">
    <location>
        <begin position="628"/>
        <end position="694"/>
    </location>
</feature>
<dbReference type="Proteomes" id="UP000823561">
    <property type="component" value="Chromosome 14"/>
</dbReference>
<feature type="disulfide bond" evidence="6">
    <location>
        <begin position="870"/>
        <end position="924"/>
    </location>
</feature>
<dbReference type="AlphaFoldDB" id="A0AAV6G682"/>
<dbReference type="PROSITE" id="PS51233">
    <property type="entry name" value="VWFD"/>
    <property type="match status" value="1"/>
</dbReference>
<evidence type="ECO:0000313" key="12">
    <source>
        <dbReference type="Proteomes" id="UP000823561"/>
    </source>
</evidence>
<dbReference type="InterPro" id="IPR001846">
    <property type="entry name" value="VWF_type-D"/>
</dbReference>
<dbReference type="InterPro" id="IPR001007">
    <property type="entry name" value="VWF_dom"/>
</dbReference>
<dbReference type="SUPFAM" id="SSF57567">
    <property type="entry name" value="Serine protease inhibitors"/>
    <property type="match status" value="1"/>
</dbReference>
<dbReference type="GO" id="GO:0031012">
    <property type="term" value="C:extracellular matrix"/>
    <property type="evidence" value="ECO:0007669"/>
    <property type="project" value="TreeGrafter"/>
</dbReference>
<dbReference type="SMART" id="SM00214">
    <property type="entry name" value="VWC"/>
    <property type="match status" value="3"/>
</dbReference>
<dbReference type="PROSITE" id="PS01225">
    <property type="entry name" value="CTCK_2"/>
    <property type="match status" value="1"/>
</dbReference>
<protein>
    <submittedName>
        <fullName evidence="11">Uncharacterized protein</fullName>
    </submittedName>
</protein>
<sequence>MLAASQVLAVSSAAAVSPCANNPYRQSWAQRQCSIITGTVFSSCHSQVDPSTYYDACVSDSCACDTGGDCECFCTAVAAYAAACNEAGACVAWRTPKICPLFCDYYNPPGECEWHYKPCGAPCMKTCRNPTGQCSQQIPALEVNGTSYLPGSSVYNVTDGMGWCYIAYCNGTCNVVKESKPCGSTPSPTTISSTTVVRTTVSPTTTVYTTYSSSISASTTTPATTTFEPDCNTLVPPRKNGESWQMNSCTNATCENGKVVYTSVQCKPIVKPNCENGRNPVEIFEENGCCSTYECECSCNGWGGSHYVTFDGQDYDIRENCSYVLVQEITPNYNNFKVVIDYHDCGSGSSFCPQSLTIYYKSYEVVLTQTLTANGVLNMVIVNQKRVYPAFKNGDFIITSTGLETVLAIPLIEAQVTYTGSSFGIDLPFSLFKNNTEGQCGTCDNSKENDCRSPDGQVTACSVTAHSWLVPGETCEITPTPIPTLPPKTTAPVCKPSICEIINSVIFEACRKVVPSGAYVEGCKSDVCTKTTSGCASLQGYASACAQAGVCVDWRDSTNGECAYKCPATKVYTACGPSVEPTCNSNYNIKYMDLISSNSTDMKEGCSCPVGTTLFSTYSDVCVTSCECTGPDGNPKKVNETWQTDCKQCTCEPDTLSVQCEPVSCPPPITVTCDQPGYEIVNKTDGCCQSQTCVPKAVCVRDNKEYQPGAAVPTNNSCESCTCGSTVDPNTQLHAVKCYPLLCFVNCPETHVYQPVPGECCGTCVPSSCVVKLPDNTTHSIPVNETWSPTYDKCITYKCENHDGSLEAVKSTKVCPSFNPDNCVPGTETTDADGCCKTCTLRSTCNVQTNSTKLTYLGCTTSENVELTSCAGSCGTSSIYSAQANGLVHSCSCCQEETTQKKVVELICPDGKRVLYSYIYIESCACNATDCGGKSTSSSKLRRRRR</sequence>
<name>A0AAV6G682_9TELE</name>
<dbReference type="Pfam" id="PF00094">
    <property type="entry name" value="VWD"/>
    <property type="match status" value="1"/>
</dbReference>
<dbReference type="PANTHER" id="PTHR11339">
    <property type="entry name" value="EXTRACELLULAR MATRIX GLYCOPROTEIN RELATED"/>
    <property type="match status" value="1"/>
</dbReference>
<evidence type="ECO:0000256" key="3">
    <source>
        <dbReference type="ARBA" id="ARBA00022737"/>
    </source>
</evidence>
<feature type="disulfide bond" evidence="6">
    <location>
        <begin position="859"/>
        <end position="908"/>
    </location>
</feature>
<comment type="caution">
    <text evidence="11">The sequence shown here is derived from an EMBL/GenBank/DDBJ whole genome shotgun (WGS) entry which is preliminary data.</text>
</comment>
<dbReference type="InterPro" id="IPR058753">
    <property type="entry name" value="TIL_OTOGL_Mucin"/>
</dbReference>
<dbReference type="InterPro" id="IPR036084">
    <property type="entry name" value="Ser_inhib-like_sf"/>
</dbReference>
<dbReference type="Pfam" id="PF08742">
    <property type="entry name" value="C8"/>
    <property type="match status" value="2"/>
</dbReference>
<keyword evidence="3" id="KW-0677">Repeat</keyword>
<dbReference type="Pfam" id="PF25962">
    <property type="entry name" value="TIL_OTOGL_Mucin"/>
    <property type="match status" value="1"/>
</dbReference>
<dbReference type="EMBL" id="JADWDJ010000014">
    <property type="protein sequence ID" value="KAG5270340.1"/>
    <property type="molecule type" value="Genomic_DNA"/>
</dbReference>
<proteinExistence type="predicted"/>
<feature type="signal peptide" evidence="7">
    <location>
        <begin position="1"/>
        <end position="15"/>
    </location>
</feature>
<dbReference type="PROSITE" id="PS01208">
    <property type="entry name" value="VWFC_1"/>
    <property type="match status" value="2"/>
</dbReference>
<dbReference type="InterPro" id="IPR050780">
    <property type="entry name" value="Mucin_vWF_Thrombospondin_sf"/>
</dbReference>
<gene>
    <name evidence="11" type="ORF">AALO_G00191540</name>
</gene>
<keyword evidence="7" id="KW-0732">Signal</keyword>
<evidence type="ECO:0000256" key="1">
    <source>
        <dbReference type="ARBA" id="ARBA00004613"/>
    </source>
</evidence>
<feature type="domain" description="VWFC" evidence="9">
    <location>
        <begin position="697"/>
        <end position="765"/>
    </location>
</feature>
<keyword evidence="12" id="KW-1185">Reference proteome</keyword>
<dbReference type="PROSITE" id="PS50184">
    <property type="entry name" value="VWFC_2"/>
    <property type="match status" value="2"/>
</dbReference>
<evidence type="ECO:0000256" key="2">
    <source>
        <dbReference type="ARBA" id="ARBA00022525"/>
    </source>
</evidence>
<feature type="domain" description="VWFD" evidence="10">
    <location>
        <begin position="297"/>
        <end position="476"/>
    </location>
</feature>
<evidence type="ECO:0000256" key="7">
    <source>
        <dbReference type="SAM" id="SignalP"/>
    </source>
</evidence>
<dbReference type="Gene3D" id="2.10.25.10">
    <property type="entry name" value="Laminin"/>
    <property type="match status" value="1"/>
</dbReference>